<reference evidence="2 3" key="1">
    <citation type="submission" date="2011-10" db="EMBL/GenBank/DDBJ databases">
        <title>Whole genome sequence of Selenomonas ruminantium subsp. lactilytica TAM6421.</title>
        <authorList>
            <person name="Oguchi A."/>
            <person name="Ankai A."/>
            <person name="Kaneko J."/>
            <person name="Yamada-Narita S."/>
            <person name="Fukui S."/>
            <person name="Takahashi M."/>
            <person name="Onodera T."/>
            <person name="Kojima S."/>
            <person name="Fushimi T."/>
            <person name="Abe N."/>
            <person name="Kamio Y."/>
            <person name="Yamazaki S."/>
            <person name="Fujita N."/>
        </authorList>
    </citation>
    <scope>NUCLEOTIDE SEQUENCE [LARGE SCALE GENOMIC DNA]</scope>
    <source>
        <strain evidence="3">NBRC 103574 / TAM6421</strain>
    </source>
</reference>
<dbReference type="RefSeq" id="WP_014424932.1">
    <property type="nucleotide sequence ID" value="NC_017068.1"/>
</dbReference>
<sequence>MTKAMERKFEELVAVRTETGNKYLDLHDVIWDNEIEEYIEGFKKMGEEKFTISVGQGSLIEVLARFQELGCKIEGVVDYRDKYRMFDVECVGNGIKQVPHYEKALLVSIA</sequence>
<organism evidence="2 3">
    <name type="scientific">Selenomonas ruminantium subsp. lactilytica (strain NBRC 103574 / TAM6421)</name>
    <dbReference type="NCBI Taxonomy" id="927704"/>
    <lineage>
        <taxon>Bacteria</taxon>
        <taxon>Bacillati</taxon>
        <taxon>Bacillota</taxon>
        <taxon>Negativicutes</taxon>
        <taxon>Selenomonadales</taxon>
        <taxon>Selenomonadaceae</taxon>
        <taxon>Selenomonas</taxon>
    </lineage>
</organism>
<dbReference type="InterPro" id="IPR056115">
    <property type="entry name" value="DUF7698"/>
</dbReference>
<accession>I0GRW4</accession>
<dbReference type="Proteomes" id="UP000007887">
    <property type="component" value="Chromosome"/>
</dbReference>
<dbReference type="HOGENOM" id="CLU_2169339_0_0_9"/>
<evidence type="ECO:0000313" key="2">
    <source>
        <dbReference type="EMBL" id="BAL83501.1"/>
    </source>
</evidence>
<protein>
    <recommendedName>
        <fullName evidence="1">DUF7698 domain-containing protein</fullName>
    </recommendedName>
</protein>
<evidence type="ECO:0000313" key="3">
    <source>
        <dbReference type="Proteomes" id="UP000007887"/>
    </source>
</evidence>
<evidence type="ECO:0000259" key="1">
    <source>
        <dbReference type="Pfam" id="PF24753"/>
    </source>
</evidence>
<feature type="domain" description="DUF7698" evidence="1">
    <location>
        <begin position="16"/>
        <end position="88"/>
    </location>
</feature>
<dbReference type="KEGG" id="sri:SELR_17930"/>
<name>I0GRW4_SELRL</name>
<dbReference type="AlphaFoldDB" id="I0GRW4"/>
<dbReference type="OrthoDB" id="1701804at2"/>
<proteinExistence type="predicted"/>
<dbReference type="Pfam" id="PF24753">
    <property type="entry name" value="DUF7698"/>
    <property type="match status" value="1"/>
</dbReference>
<dbReference type="PATRIC" id="fig|927704.6.peg.1856"/>
<dbReference type="EMBL" id="AP012292">
    <property type="protein sequence ID" value="BAL83501.1"/>
    <property type="molecule type" value="Genomic_DNA"/>
</dbReference>
<gene>
    <name evidence="2" type="ordered locus">SELR_17930</name>
</gene>